<evidence type="ECO:0000259" key="7">
    <source>
        <dbReference type="PROSITE" id="PS50931"/>
    </source>
</evidence>
<comment type="similarity">
    <text evidence="1">Belongs to the LysR transcriptional regulatory family.</text>
</comment>
<protein>
    <submittedName>
        <fullName evidence="8">DNA-binding transcriptional regulator, LysR family</fullName>
    </submittedName>
</protein>
<keyword evidence="4" id="KW-0010">Activator</keyword>
<dbReference type="InterPro" id="IPR036388">
    <property type="entry name" value="WH-like_DNA-bd_sf"/>
</dbReference>
<name>A0A1H5C2E3_RHOJO</name>
<dbReference type="GO" id="GO:0032993">
    <property type="term" value="C:protein-DNA complex"/>
    <property type="evidence" value="ECO:0007669"/>
    <property type="project" value="TreeGrafter"/>
</dbReference>
<evidence type="ECO:0000256" key="6">
    <source>
        <dbReference type="SAM" id="MobiDB-lite"/>
    </source>
</evidence>
<dbReference type="Proteomes" id="UP000183407">
    <property type="component" value="Unassembled WGS sequence"/>
</dbReference>
<dbReference type="GO" id="GO:0003700">
    <property type="term" value="F:DNA-binding transcription factor activity"/>
    <property type="evidence" value="ECO:0007669"/>
    <property type="project" value="InterPro"/>
</dbReference>
<dbReference type="GO" id="GO:0003677">
    <property type="term" value="F:DNA binding"/>
    <property type="evidence" value="ECO:0007669"/>
    <property type="project" value="UniProtKB-KW"/>
</dbReference>
<dbReference type="CDD" id="cd05466">
    <property type="entry name" value="PBP2_LTTR_substrate"/>
    <property type="match status" value="1"/>
</dbReference>
<dbReference type="Gene3D" id="1.10.10.10">
    <property type="entry name" value="Winged helix-like DNA-binding domain superfamily/Winged helix DNA-binding domain"/>
    <property type="match status" value="1"/>
</dbReference>
<dbReference type="RefSeq" id="WP_083400549.1">
    <property type="nucleotide sequence ID" value="NZ_FNTL01000004.1"/>
</dbReference>
<evidence type="ECO:0000256" key="5">
    <source>
        <dbReference type="ARBA" id="ARBA00023163"/>
    </source>
</evidence>
<sequence>MDIRQLEYFLAVVEHGGVNRAAQHLHVAQASLSQGIRQLERELKLSLFHRTGRNLVLNPAGQLLLEPARKVLDDLLAAQDIMRGARELQVGSITIGTMPEMSSEAVAAWSGSFTRLHPDIRIDLSEFASAADLCDEVLTGHCELGFTTFPVPTDNLDSVELGVQRLLLVMPPGTDPVDAREPLELARLEGVPLVTSSSALRENDIVATVLRRESVVPRISAQVPNRHAQMTLVLNGAASAFLPLRMATAAHRSGAVVAETRPEICTPFGIVHRPGSLNPAAKSFVIQSHADLAHWNALIAGHRADGASLLHAALLADDELNADRRTASDAERRTASDAERRTASDAERRTASEETIANA</sequence>
<evidence type="ECO:0000313" key="9">
    <source>
        <dbReference type="Proteomes" id="UP000183407"/>
    </source>
</evidence>
<dbReference type="OrthoDB" id="3176554at2"/>
<dbReference type="FunFam" id="1.10.10.10:FF:000001">
    <property type="entry name" value="LysR family transcriptional regulator"/>
    <property type="match status" value="1"/>
</dbReference>
<keyword evidence="2" id="KW-0805">Transcription regulation</keyword>
<feature type="compositionally biased region" description="Basic and acidic residues" evidence="6">
    <location>
        <begin position="322"/>
        <end position="352"/>
    </location>
</feature>
<organism evidence="8 9">
    <name type="scientific">Rhodococcus jostii</name>
    <dbReference type="NCBI Taxonomy" id="132919"/>
    <lineage>
        <taxon>Bacteria</taxon>
        <taxon>Bacillati</taxon>
        <taxon>Actinomycetota</taxon>
        <taxon>Actinomycetes</taxon>
        <taxon>Mycobacteriales</taxon>
        <taxon>Nocardiaceae</taxon>
        <taxon>Rhodococcus</taxon>
    </lineage>
</organism>
<dbReference type="SUPFAM" id="SSF46785">
    <property type="entry name" value="Winged helix' DNA-binding domain"/>
    <property type="match status" value="1"/>
</dbReference>
<evidence type="ECO:0000313" key="8">
    <source>
        <dbReference type="EMBL" id="SED60631.1"/>
    </source>
</evidence>
<dbReference type="SUPFAM" id="SSF53850">
    <property type="entry name" value="Periplasmic binding protein-like II"/>
    <property type="match status" value="1"/>
</dbReference>
<evidence type="ECO:0000256" key="1">
    <source>
        <dbReference type="ARBA" id="ARBA00009437"/>
    </source>
</evidence>
<dbReference type="InterPro" id="IPR000847">
    <property type="entry name" value="LysR_HTH_N"/>
</dbReference>
<evidence type="ECO:0000256" key="3">
    <source>
        <dbReference type="ARBA" id="ARBA00023125"/>
    </source>
</evidence>
<dbReference type="PANTHER" id="PTHR30346:SF28">
    <property type="entry name" value="HTH-TYPE TRANSCRIPTIONAL REGULATOR CYNR"/>
    <property type="match status" value="1"/>
</dbReference>
<dbReference type="PROSITE" id="PS50931">
    <property type="entry name" value="HTH_LYSR"/>
    <property type="match status" value="1"/>
</dbReference>
<dbReference type="PRINTS" id="PR00039">
    <property type="entry name" value="HTHLYSR"/>
</dbReference>
<evidence type="ECO:0000256" key="2">
    <source>
        <dbReference type="ARBA" id="ARBA00023015"/>
    </source>
</evidence>
<dbReference type="InterPro" id="IPR036390">
    <property type="entry name" value="WH_DNA-bd_sf"/>
</dbReference>
<dbReference type="Pfam" id="PF03466">
    <property type="entry name" value="LysR_substrate"/>
    <property type="match status" value="1"/>
</dbReference>
<accession>A0A1H5C2E3</accession>
<dbReference type="EMBL" id="FNTL01000004">
    <property type="protein sequence ID" value="SED60631.1"/>
    <property type="molecule type" value="Genomic_DNA"/>
</dbReference>
<dbReference type="AlphaFoldDB" id="A0A1H5C2E3"/>
<evidence type="ECO:0000256" key="4">
    <source>
        <dbReference type="ARBA" id="ARBA00023159"/>
    </source>
</evidence>
<keyword evidence="5" id="KW-0804">Transcription</keyword>
<feature type="domain" description="HTH lysR-type" evidence="7">
    <location>
        <begin position="1"/>
        <end position="58"/>
    </location>
</feature>
<reference evidence="9" key="1">
    <citation type="submission" date="2016-10" db="EMBL/GenBank/DDBJ databases">
        <authorList>
            <person name="Varghese N."/>
        </authorList>
    </citation>
    <scope>NUCLEOTIDE SEQUENCE [LARGE SCALE GENOMIC DNA]</scope>
    <source>
        <strain evidence="9">DSM 44719</strain>
    </source>
</reference>
<dbReference type="Gene3D" id="3.40.190.290">
    <property type="match status" value="1"/>
</dbReference>
<proteinExistence type="inferred from homology"/>
<gene>
    <name evidence="8" type="ORF">SAMN04490220_4969</name>
</gene>
<keyword evidence="3 8" id="KW-0238">DNA-binding</keyword>
<dbReference type="PANTHER" id="PTHR30346">
    <property type="entry name" value="TRANSCRIPTIONAL DUAL REGULATOR HCAR-RELATED"/>
    <property type="match status" value="1"/>
</dbReference>
<dbReference type="InterPro" id="IPR005119">
    <property type="entry name" value="LysR_subst-bd"/>
</dbReference>
<dbReference type="Pfam" id="PF00126">
    <property type="entry name" value="HTH_1"/>
    <property type="match status" value="1"/>
</dbReference>
<feature type="region of interest" description="Disordered" evidence="6">
    <location>
        <begin position="322"/>
        <end position="359"/>
    </location>
</feature>